<comment type="caution">
    <text evidence="2">The sequence shown here is derived from an EMBL/GenBank/DDBJ whole genome shotgun (WGS) entry which is preliminary data.</text>
</comment>
<name>A0AAW2FTK3_9HYME</name>
<evidence type="ECO:0000313" key="3">
    <source>
        <dbReference type="Proteomes" id="UP001430953"/>
    </source>
</evidence>
<organism evidence="2 3">
    <name type="scientific">Cardiocondyla obscurior</name>
    <dbReference type="NCBI Taxonomy" id="286306"/>
    <lineage>
        <taxon>Eukaryota</taxon>
        <taxon>Metazoa</taxon>
        <taxon>Ecdysozoa</taxon>
        <taxon>Arthropoda</taxon>
        <taxon>Hexapoda</taxon>
        <taxon>Insecta</taxon>
        <taxon>Pterygota</taxon>
        <taxon>Neoptera</taxon>
        <taxon>Endopterygota</taxon>
        <taxon>Hymenoptera</taxon>
        <taxon>Apocrita</taxon>
        <taxon>Aculeata</taxon>
        <taxon>Formicoidea</taxon>
        <taxon>Formicidae</taxon>
        <taxon>Myrmicinae</taxon>
        <taxon>Cardiocondyla</taxon>
    </lineage>
</organism>
<reference evidence="2 3" key="1">
    <citation type="submission" date="2023-03" db="EMBL/GenBank/DDBJ databases">
        <title>High recombination rates correlate with genetic variation in Cardiocondyla obscurior ants.</title>
        <authorList>
            <person name="Errbii M."/>
        </authorList>
    </citation>
    <scope>NUCLEOTIDE SEQUENCE [LARGE SCALE GENOMIC DNA]</scope>
    <source>
        <strain evidence="2">Alpha-2009</strain>
        <tissue evidence="2">Whole body</tissue>
    </source>
</reference>
<proteinExistence type="predicted"/>
<evidence type="ECO:0000256" key="1">
    <source>
        <dbReference type="SAM" id="MobiDB-lite"/>
    </source>
</evidence>
<feature type="region of interest" description="Disordered" evidence="1">
    <location>
        <begin position="33"/>
        <end position="54"/>
    </location>
</feature>
<evidence type="ECO:0000313" key="2">
    <source>
        <dbReference type="EMBL" id="KAL0118697.1"/>
    </source>
</evidence>
<keyword evidence="3" id="KW-1185">Reference proteome</keyword>
<protein>
    <submittedName>
        <fullName evidence="2">Uncharacterized protein</fullName>
    </submittedName>
</protein>
<dbReference type="EMBL" id="JADYXP020000008">
    <property type="protein sequence ID" value="KAL0118697.1"/>
    <property type="molecule type" value="Genomic_DNA"/>
</dbReference>
<dbReference type="AlphaFoldDB" id="A0AAW2FTK3"/>
<accession>A0AAW2FTK3</accession>
<sequence length="144" mass="15712">MRRGDLGWECIISKVAGVVGRVVGDGGCIDLPEGDGRKGDAGAPARSPFSTSSSSSISIYLPALRLLHFPLFPPTPTRSTHHPQLNGWLTQGLLGYMLRVFPHTDAHRHNISSIVLCIRPIALSTVVRYLPASIVYKIRKTRNT</sequence>
<dbReference type="Proteomes" id="UP001430953">
    <property type="component" value="Unassembled WGS sequence"/>
</dbReference>
<gene>
    <name evidence="2" type="ORF">PUN28_009394</name>
</gene>